<evidence type="ECO:0000313" key="3">
    <source>
        <dbReference type="Proteomes" id="UP000294739"/>
    </source>
</evidence>
<dbReference type="InterPro" id="IPR011009">
    <property type="entry name" value="Kinase-like_dom_sf"/>
</dbReference>
<sequence>MTADDPERALHHACRIAELDDAGARLLSSAENSVYRLPGGVVARIGRAGQAGSAANEVRVARWLERTGLPAVRALPGVTQPVDVDGVPVTFWAELPPHHDAENPQVAEVLRRLHTLDPPADFRLPPLAPFVRVRDRIMVAPTVSPADRAWLLSYLNDLERRHAELPDGRARTVVHGDAWVGNVAVDGHGTAWIVDLERFSVGPPEWDLVSTAVRMTSFGTLDAAGYRRFCDVYGYDVTGWAGFETLRDIRELRACSYMLQHAGSGAAARAEAERRVACLRGLAGARPWSWRRIL</sequence>
<evidence type="ECO:0000259" key="1">
    <source>
        <dbReference type="Pfam" id="PF01636"/>
    </source>
</evidence>
<dbReference type="EMBL" id="SMKZ01000001">
    <property type="protein sequence ID" value="TDE15778.1"/>
    <property type="molecule type" value="Genomic_DNA"/>
</dbReference>
<dbReference type="InterPro" id="IPR051678">
    <property type="entry name" value="AGP_Transferase"/>
</dbReference>
<comment type="caution">
    <text evidence="2">The sequence shown here is derived from an EMBL/GenBank/DDBJ whole genome shotgun (WGS) entry which is preliminary data.</text>
</comment>
<dbReference type="Gene3D" id="3.90.1200.10">
    <property type="match status" value="1"/>
</dbReference>
<dbReference type="AlphaFoldDB" id="A0A4V2Z4A2"/>
<keyword evidence="3" id="KW-1185">Reference proteome</keyword>
<organism evidence="2 3">
    <name type="scientific">Jiangella asiatica</name>
    <dbReference type="NCBI Taxonomy" id="2530372"/>
    <lineage>
        <taxon>Bacteria</taxon>
        <taxon>Bacillati</taxon>
        <taxon>Actinomycetota</taxon>
        <taxon>Actinomycetes</taxon>
        <taxon>Jiangellales</taxon>
        <taxon>Jiangellaceae</taxon>
        <taxon>Jiangella</taxon>
    </lineage>
</organism>
<accession>A0A4V2Z4A2</accession>
<feature type="domain" description="Aminoglycoside phosphotransferase" evidence="1">
    <location>
        <begin position="26"/>
        <end position="241"/>
    </location>
</feature>
<keyword evidence="2" id="KW-0808">Transferase</keyword>
<dbReference type="InterPro" id="IPR002575">
    <property type="entry name" value="Aminoglycoside_PTrfase"/>
</dbReference>
<evidence type="ECO:0000313" key="2">
    <source>
        <dbReference type="EMBL" id="TDE15778.1"/>
    </source>
</evidence>
<dbReference type="Pfam" id="PF01636">
    <property type="entry name" value="APH"/>
    <property type="match status" value="1"/>
</dbReference>
<reference evidence="2 3" key="1">
    <citation type="submission" date="2019-03" db="EMBL/GenBank/DDBJ databases">
        <title>Draft genome sequences of novel Actinobacteria.</title>
        <authorList>
            <person name="Sahin N."/>
            <person name="Ay H."/>
            <person name="Saygin H."/>
        </authorList>
    </citation>
    <scope>NUCLEOTIDE SEQUENCE [LARGE SCALE GENOMIC DNA]</scope>
    <source>
        <strain evidence="2 3">5K138</strain>
    </source>
</reference>
<dbReference type="GO" id="GO:0016740">
    <property type="term" value="F:transferase activity"/>
    <property type="evidence" value="ECO:0007669"/>
    <property type="project" value="UniProtKB-KW"/>
</dbReference>
<name>A0A4V2Z4A2_9ACTN</name>
<protein>
    <submittedName>
        <fullName evidence="2">Aminoglycoside phosphotransferase family protein</fullName>
    </submittedName>
</protein>
<dbReference type="PANTHER" id="PTHR21310">
    <property type="entry name" value="AMINOGLYCOSIDE PHOSPHOTRANSFERASE-RELATED-RELATED"/>
    <property type="match status" value="1"/>
</dbReference>
<dbReference type="InParanoid" id="A0A4V2Z4A2"/>
<dbReference type="OrthoDB" id="3723194at2"/>
<dbReference type="PANTHER" id="PTHR21310:SF40">
    <property type="entry name" value="AMINOGLYCOSIDE PHOSPHOTRANSFERASE DOMAIN-CONTAINING PROTEIN-RELATED"/>
    <property type="match status" value="1"/>
</dbReference>
<dbReference type="SUPFAM" id="SSF56112">
    <property type="entry name" value="Protein kinase-like (PK-like)"/>
    <property type="match status" value="1"/>
</dbReference>
<proteinExistence type="predicted"/>
<gene>
    <name evidence="2" type="ORF">E1269_00255</name>
</gene>
<dbReference type="Proteomes" id="UP000294739">
    <property type="component" value="Unassembled WGS sequence"/>
</dbReference>
<dbReference type="RefSeq" id="WP_131889817.1">
    <property type="nucleotide sequence ID" value="NZ_SMKZ01000001.1"/>
</dbReference>